<accession>A0ABM7DP50</accession>
<organism evidence="1 2">
    <name type="scientific">Shewanella khirikhana</name>
    <dbReference type="NCBI Taxonomy" id="1965282"/>
    <lineage>
        <taxon>Bacteria</taxon>
        <taxon>Pseudomonadati</taxon>
        <taxon>Pseudomonadota</taxon>
        <taxon>Gammaproteobacteria</taxon>
        <taxon>Alteromonadales</taxon>
        <taxon>Shewanellaceae</taxon>
        <taxon>Shewanella</taxon>
    </lineage>
</organism>
<protein>
    <recommendedName>
        <fullName evidence="3">DUF1176 domain-containing protein</fullName>
    </recommendedName>
</protein>
<proteinExistence type="predicted"/>
<dbReference type="Proteomes" id="UP000278437">
    <property type="component" value="Chromosome"/>
</dbReference>
<evidence type="ECO:0000313" key="2">
    <source>
        <dbReference type="Proteomes" id="UP000278437"/>
    </source>
</evidence>
<sequence length="357" mass="38112">MKTSRPAGFHGIRAALAVAFGLIPGLASMVASPLASAFEGERFYHKDWLLACDNTGTCRAAGYSAEGNRNAVALMFTRQAGPATDISAKVFLGDFSEFEPWPTEINLYIDGQELGPVEGELLSSVQVQALLAVMTRDARIEIGDGKANWLLSGSGASAVFRKMDEYQGRQGTPFAVVAKGSKPESSVKAPQPLPKIINKANKGELRPVPKDSAQYNELVSALRNSIKDGEDIADVECQQLFEEGPDIATVNIGQGYTLIEASCWLAAYNYGSGYWLLADGDKQPRPLPVSGNDYADGIISAAHKGRGIGDCWSFESWVFDGTQMVKTGVSDTGMCRGIAAGGIDPMPTYVSEVISNP</sequence>
<keyword evidence="2" id="KW-1185">Reference proteome</keyword>
<gene>
    <name evidence="1" type="ORF">STH12_02357</name>
</gene>
<evidence type="ECO:0008006" key="3">
    <source>
        <dbReference type="Google" id="ProtNLM"/>
    </source>
</evidence>
<dbReference type="RefSeq" id="WP_218567741.1">
    <property type="nucleotide sequence ID" value="NZ_CP020373.1"/>
</dbReference>
<evidence type="ECO:0000313" key="1">
    <source>
        <dbReference type="EMBL" id="AZQ11443.1"/>
    </source>
</evidence>
<reference evidence="2" key="1">
    <citation type="submission" date="2017-03" db="EMBL/GenBank/DDBJ databases">
        <title>Full genome sequence of a non-lethal Shewanella isolate that potentiates virulence of Vibio parahaemolyticus causing acute hepatopancreatic necrosis disease (AHPND) in shrimp.</title>
        <authorList>
            <person name="Prachumwat A."/>
            <person name="Sritunyalucksana K."/>
        </authorList>
    </citation>
    <scope>NUCLEOTIDE SEQUENCE [LARGE SCALE GENOMIC DNA]</scope>
    <source>
        <strain evidence="2">TH2012</strain>
    </source>
</reference>
<dbReference type="EMBL" id="CP020373">
    <property type="protein sequence ID" value="AZQ11443.1"/>
    <property type="molecule type" value="Genomic_DNA"/>
</dbReference>
<dbReference type="Pfam" id="PF06674">
    <property type="entry name" value="DUF1176"/>
    <property type="match status" value="1"/>
</dbReference>
<name>A0ABM7DP50_9GAMM</name>
<dbReference type="InterPro" id="IPR009560">
    <property type="entry name" value="DUF1176"/>
</dbReference>